<feature type="transmembrane region" description="Helical" evidence="4">
    <location>
        <begin position="25"/>
        <end position="47"/>
    </location>
</feature>
<comment type="caution">
    <text evidence="6">The sequence shown here is derived from an EMBL/GenBank/DDBJ whole genome shotgun (WGS) entry which is preliminary data.</text>
</comment>
<keyword evidence="7" id="KW-1185">Reference proteome</keyword>
<proteinExistence type="predicted"/>
<evidence type="ECO:0000256" key="1">
    <source>
        <dbReference type="ARBA" id="ARBA00022692"/>
    </source>
</evidence>
<dbReference type="PANTHER" id="PTHR23527:SF1">
    <property type="entry name" value="BLL3282 PROTEIN"/>
    <property type="match status" value="1"/>
</dbReference>
<reference evidence="6 7" key="1">
    <citation type="submission" date="2019-12" db="EMBL/GenBank/DDBJ databases">
        <title>Comparative genomics gives insights into the taxonomy of the Azoarcus-Aromatoleum group and reveals separate origins of nif in the plant-associated Azoarcus and non-plant-associated Aromatoleum sub-groups.</title>
        <authorList>
            <person name="Lafos M."/>
            <person name="Maluk M."/>
            <person name="Batista M."/>
            <person name="Junghare M."/>
            <person name="Carmona M."/>
            <person name="Faoro H."/>
            <person name="Cruz L.M."/>
            <person name="Battistoni F."/>
            <person name="De Souza E."/>
            <person name="Pedrosa F."/>
            <person name="Chen W.-M."/>
            <person name="Poole P.S."/>
            <person name="Dixon R.A."/>
            <person name="James E.K."/>
        </authorList>
    </citation>
    <scope>NUCLEOTIDE SEQUENCE [LARGE SCALE GENOMIC DNA]</scope>
    <source>
        <strain evidence="6 7">ToN1</strain>
    </source>
</reference>
<keyword evidence="2 4" id="KW-1133">Transmembrane helix</keyword>
<dbReference type="PROSITE" id="PS50850">
    <property type="entry name" value="MFS"/>
    <property type="match status" value="1"/>
</dbReference>
<accession>A0ABX1MWJ0</accession>
<feature type="transmembrane region" description="Helical" evidence="4">
    <location>
        <begin position="318"/>
        <end position="343"/>
    </location>
</feature>
<name>A0ABX1MWJ0_9RHOO</name>
<dbReference type="EMBL" id="WTVR01000061">
    <property type="protein sequence ID" value="NMF91021.1"/>
    <property type="molecule type" value="Genomic_DNA"/>
</dbReference>
<keyword evidence="1 4" id="KW-0812">Transmembrane</keyword>
<feature type="transmembrane region" description="Helical" evidence="4">
    <location>
        <begin position="59"/>
        <end position="88"/>
    </location>
</feature>
<evidence type="ECO:0000259" key="5">
    <source>
        <dbReference type="PROSITE" id="PS50850"/>
    </source>
</evidence>
<gene>
    <name evidence="6" type="ORF">GPA26_21390</name>
</gene>
<evidence type="ECO:0000313" key="6">
    <source>
        <dbReference type="EMBL" id="NMF91021.1"/>
    </source>
</evidence>
<evidence type="ECO:0000256" key="4">
    <source>
        <dbReference type="SAM" id="Phobius"/>
    </source>
</evidence>
<dbReference type="InterPro" id="IPR011701">
    <property type="entry name" value="MFS"/>
</dbReference>
<evidence type="ECO:0000313" key="7">
    <source>
        <dbReference type="Proteomes" id="UP000652074"/>
    </source>
</evidence>
<sequence length="382" mass="38829">MAALTAPVLAPEAGAELGIPATLVGVFVALIYVGAMLSSLASGNLVVRYGAIRVSQVCLVLCGAGVGLAAIGSPGLMAVSALLIGLGYGPVTPASSHILARTTPAHLMGFMFSLKQTGVPLGGALAGALVPGFAMLWGWQGAALAVAAACVLMAVLAQPTRAGFDADRDPARRLSLAGVFKPLALVFAYPRIRDLAICTFFFGAMQLCLTTYLVTYLTSVYGMPLVTAGLVLALTQGAGVGGRLMWGLVADRWITPRRLLSLLALAMAAASLLTAAFDPDWPFVAVMAVSMLFGATAIGWNGVYLAEVARLAPAGQAGVLTGGTLFFTYFGVVAGPPAFAALVGATGSFAVGYAAIGCVILVIGLLLVLTHARRPAECTEAA</sequence>
<dbReference type="SUPFAM" id="SSF103473">
    <property type="entry name" value="MFS general substrate transporter"/>
    <property type="match status" value="1"/>
</dbReference>
<evidence type="ECO:0000256" key="2">
    <source>
        <dbReference type="ARBA" id="ARBA00022989"/>
    </source>
</evidence>
<keyword evidence="3 4" id="KW-0472">Membrane</keyword>
<dbReference type="InterPro" id="IPR052952">
    <property type="entry name" value="MFS-Transporter"/>
</dbReference>
<protein>
    <submittedName>
        <fullName evidence="6">MFS transporter</fullName>
    </submittedName>
</protein>
<feature type="transmembrane region" description="Helical" evidence="4">
    <location>
        <begin position="195"/>
        <end position="215"/>
    </location>
</feature>
<dbReference type="Gene3D" id="1.20.1250.20">
    <property type="entry name" value="MFS general substrate transporter like domains"/>
    <property type="match status" value="2"/>
</dbReference>
<dbReference type="PANTHER" id="PTHR23527">
    <property type="entry name" value="BLL3282 PROTEIN"/>
    <property type="match status" value="1"/>
</dbReference>
<dbReference type="Proteomes" id="UP000652074">
    <property type="component" value="Unassembled WGS sequence"/>
</dbReference>
<feature type="transmembrane region" description="Helical" evidence="4">
    <location>
        <begin position="349"/>
        <end position="369"/>
    </location>
</feature>
<feature type="transmembrane region" description="Helical" evidence="4">
    <location>
        <begin position="258"/>
        <end position="277"/>
    </location>
</feature>
<dbReference type="InterPro" id="IPR036259">
    <property type="entry name" value="MFS_trans_sf"/>
</dbReference>
<dbReference type="Pfam" id="PF07690">
    <property type="entry name" value="MFS_1"/>
    <property type="match status" value="1"/>
</dbReference>
<evidence type="ECO:0000256" key="3">
    <source>
        <dbReference type="ARBA" id="ARBA00023136"/>
    </source>
</evidence>
<dbReference type="InterPro" id="IPR020846">
    <property type="entry name" value="MFS_dom"/>
</dbReference>
<organism evidence="6 7">
    <name type="scientific">Aromatoleum petrolei</name>
    <dbReference type="NCBI Taxonomy" id="76116"/>
    <lineage>
        <taxon>Bacteria</taxon>
        <taxon>Pseudomonadati</taxon>
        <taxon>Pseudomonadota</taxon>
        <taxon>Betaproteobacteria</taxon>
        <taxon>Rhodocyclales</taxon>
        <taxon>Rhodocyclaceae</taxon>
        <taxon>Aromatoleum</taxon>
    </lineage>
</organism>
<feature type="transmembrane region" description="Helical" evidence="4">
    <location>
        <begin position="221"/>
        <end position="246"/>
    </location>
</feature>
<feature type="domain" description="Major facilitator superfamily (MFS) profile" evidence="5">
    <location>
        <begin position="1"/>
        <end position="376"/>
    </location>
</feature>
<feature type="transmembrane region" description="Helical" evidence="4">
    <location>
        <begin position="283"/>
        <end position="306"/>
    </location>
</feature>
<feature type="transmembrane region" description="Helical" evidence="4">
    <location>
        <begin position="137"/>
        <end position="158"/>
    </location>
</feature>
<feature type="transmembrane region" description="Helical" evidence="4">
    <location>
        <begin position="108"/>
        <end position="130"/>
    </location>
</feature>